<evidence type="ECO:0000256" key="2">
    <source>
        <dbReference type="RuleBase" id="RU004431"/>
    </source>
</evidence>
<sequence>MNLQEFCFSIFTFLSITGSLGVVFFPNLVYAAFFLGVTLVSVAGFYLLLNADFLAAAQILLYVGGINILILFAIMLVDANARVTRPDSKNTNPFWILQGSLAAGLFLLLTKVIYITPWPSPPFIPVTNTVYFIGRHIFSDFLFPFELVSILLLIALIGVVVLAKREQNITLL</sequence>
<dbReference type="PANTHER" id="PTHR33269">
    <property type="entry name" value="NADH-UBIQUINONE OXIDOREDUCTASE CHAIN 6"/>
    <property type="match status" value="1"/>
</dbReference>
<comment type="catalytic activity">
    <reaction evidence="2">
        <text>a plastoquinone + NADH + (n+1) H(+)(in) = a plastoquinol + NAD(+) + n H(+)(out)</text>
        <dbReference type="Rhea" id="RHEA:42608"/>
        <dbReference type="Rhea" id="RHEA-COMP:9561"/>
        <dbReference type="Rhea" id="RHEA-COMP:9562"/>
        <dbReference type="ChEBI" id="CHEBI:15378"/>
        <dbReference type="ChEBI" id="CHEBI:17757"/>
        <dbReference type="ChEBI" id="CHEBI:57540"/>
        <dbReference type="ChEBI" id="CHEBI:57945"/>
        <dbReference type="ChEBI" id="CHEBI:62192"/>
    </reaction>
</comment>
<dbReference type="Gene3D" id="1.20.120.1200">
    <property type="entry name" value="NADH-ubiquinone/plastoquinone oxidoreductase chain 6, subunit NuoJ"/>
    <property type="match status" value="1"/>
</dbReference>
<evidence type="ECO:0000313" key="3">
    <source>
        <dbReference type="EMBL" id="ANA57028.1"/>
    </source>
</evidence>
<dbReference type="EC" id="7.1.1.-" evidence="2"/>
<reference evidence="3" key="1">
    <citation type="journal article" date="2017" name="J. Phycol.">
        <title>Comparative DNA sequence analyses of Pyramimonas parkeae (Prasinophyceae) chloroplast genomes.</title>
        <authorList>
            <person name="Satjarak A."/>
            <person name="Graham L.E."/>
        </authorList>
    </citation>
    <scope>NUCLEOTIDE SEQUENCE</scope>
    <source>
        <strain evidence="3">NIES254</strain>
    </source>
</reference>
<keyword evidence="2" id="KW-0793">Thylakoid</keyword>
<feature type="transmembrane region" description="Helical" evidence="2">
    <location>
        <begin position="94"/>
        <end position="115"/>
    </location>
</feature>
<feature type="transmembrane region" description="Helical" evidence="2">
    <location>
        <begin position="141"/>
        <end position="163"/>
    </location>
</feature>
<feature type="transmembrane region" description="Helical" evidence="2">
    <location>
        <begin position="55"/>
        <end position="74"/>
    </location>
</feature>
<comment type="similarity">
    <text evidence="1 2">Belongs to the complex I subunit 6 family.</text>
</comment>
<organism evidence="3">
    <name type="scientific">Pyramimonas parkeae</name>
    <dbReference type="NCBI Taxonomy" id="36894"/>
    <lineage>
        <taxon>Eukaryota</taxon>
        <taxon>Viridiplantae</taxon>
        <taxon>Chlorophyta</taxon>
        <taxon>Pyramimonadophyceae</taxon>
        <taxon>Pyramimonadales</taxon>
        <taxon>Pyramimonadaceae</taxon>
        <taxon>Pyramimonas</taxon>
        <taxon>Pyramimonas subgen. Trichocystis</taxon>
    </lineage>
</organism>
<keyword evidence="2" id="KW-0618">Plastoquinone</keyword>
<comment type="subcellular location">
    <subcellularLocation>
        <location evidence="2">Plastid</location>
        <location evidence="2">Chloroplast thylakoid membrane</location>
    </subcellularLocation>
</comment>
<protein>
    <recommendedName>
        <fullName evidence="2">NAD(P)H-quinone oxidoreductase subunit 6, chloroplastic</fullName>
        <ecNumber evidence="2">7.1.1.-</ecNumber>
    </recommendedName>
</protein>
<evidence type="ECO:0000256" key="1">
    <source>
        <dbReference type="ARBA" id="ARBA00005698"/>
    </source>
</evidence>
<keyword evidence="2" id="KW-0520">NAD</keyword>
<comment type="catalytic activity">
    <reaction evidence="2">
        <text>a plastoquinone + NADPH + (n+1) H(+)(in) = a plastoquinol + NADP(+) + n H(+)(out)</text>
        <dbReference type="Rhea" id="RHEA:42612"/>
        <dbReference type="Rhea" id="RHEA-COMP:9561"/>
        <dbReference type="Rhea" id="RHEA-COMP:9562"/>
        <dbReference type="ChEBI" id="CHEBI:15378"/>
        <dbReference type="ChEBI" id="CHEBI:17757"/>
        <dbReference type="ChEBI" id="CHEBI:57783"/>
        <dbReference type="ChEBI" id="CHEBI:58349"/>
        <dbReference type="ChEBI" id="CHEBI:62192"/>
    </reaction>
</comment>
<keyword evidence="2" id="KW-1133">Transmembrane helix</keyword>
<accession>A0A1R7T0X0</accession>
<dbReference type="EMBL" id="KX013546">
    <property type="protein sequence ID" value="ANA57028.1"/>
    <property type="molecule type" value="Genomic_DNA"/>
</dbReference>
<proteinExistence type="inferred from homology"/>
<keyword evidence="2" id="KW-0812">Transmembrane</keyword>
<dbReference type="InterPro" id="IPR001457">
    <property type="entry name" value="NADH_UbQ/plastoQ_OxRdtase_su6"/>
</dbReference>
<name>A0A1R7T0X0_9CHLO</name>
<keyword evidence="2" id="KW-0874">Quinone</keyword>
<feature type="transmembrane region" description="Helical" evidence="2">
    <location>
        <begin position="6"/>
        <end position="25"/>
    </location>
</feature>
<comment type="subunit">
    <text evidence="2">NDH is composed of at least 16 different subunits, 5 of which are encoded in the nucleus.</text>
</comment>
<keyword evidence="2" id="KW-0472">Membrane</keyword>
<dbReference type="Pfam" id="PF00499">
    <property type="entry name" value="Oxidored_q3"/>
    <property type="match status" value="1"/>
</dbReference>
<dbReference type="AlphaFoldDB" id="A0A1R7T0X0"/>
<gene>
    <name evidence="3" type="primary">ndhG</name>
</gene>
<comment type="function">
    <text evidence="2">NDH shuttles electrons from NAD(P)H:plastoquinone, via FMN and iron-sulfur (Fe-S) centers, to quinones in the photosynthetic chain and possibly in a chloroplast respiratory chain. The immediate electron acceptor for the enzyme in this species is believed to be plastoquinone. Couples the redox reaction to proton translocation, and thus conserves the redox energy in a proton gradient.</text>
</comment>
<dbReference type="GO" id="GO:0008137">
    <property type="term" value="F:NADH dehydrogenase (ubiquinone) activity"/>
    <property type="evidence" value="ECO:0007669"/>
    <property type="project" value="UniProtKB-UniRule"/>
</dbReference>
<keyword evidence="2 3" id="KW-0150">Chloroplast</keyword>
<dbReference type="InterPro" id="IPR042106">
    <property type="entry name" value="Nuo/plastoQ_OxRdtase_6_NuoJ"/>
</dbReference>
<dbReference type="GO" id="GO:0048038">
    <property type="term" value="F:quinone binding"/>
    <property type="evidence" value="ECO:0007669"/>
    <property type="project" value="UniProtKB-KW"/>
</dbReference>
<geneLocation type="chloroplast" evidence="3"/>
<dbReference type="NCBIfam" id="NF005163">
    <property type="entry name" value="PRK06638.1-3"/>
    <property type="match status" value="1"/>
</dbReference>
<keyword evidence="2" id="KW-0521">NADP</keyword>
<keyword evidence="2 3" id="KW-0934">Plastid</keyword>
<feature type="transmembrane region" description="Helical" evidence="2">
    <location>
        <begin position="32"/>
        <end position="49"/>
    </location>
</feature>
<dbReference type="GO" id="GO:0009535">
    <property type="term" value="C:chloroplast thylakoid membrane"/>
    <property type="evidence" value="ECO:0007669"/>
    <property type="project" value="UniProtKB-SubCell"/>
</dbReference>
<dbReference type="PANTHER" id="PTHR33269:SF17">
    <property type="entry name" value="NADH-UBIQUINONE OXIDOREDUCTASE CHAIN 6"/>
    <property type="match status" value="1"/>
</dbReference>